<dbReference type="EMBL" id="JAEACU010000011">
    <property type="protein sequence ID" value="KAH7514898.1"/>
    <property type="molecule type" value="Genomic_DNA"/>
</dbReference>
<dbReference type="Proteomes" id="UP000813462">
    <property type="component" value="Unassembled WGS sequence"/>
</dbReference>
<organism evidence="1 2">
    <name type="scientific">Ziziphus jujuba var. spinosa</name>
    <dbReference type="NCBI Taxonomy" id="714518"/>
    <lineage>
        <taxon>Eukaryota</taxon>
        <taxon>Viridiplantae</taxon>
        <taxon>Streptophyta</taxon>
        <taxon>Embryophyta</taxon>
        <taxon>Tracheophyta</taxon>
        <taxon>Spermatophyta</taxon>
        <taxon>Magnoliopsida</taxon>
        <taxon>eudicotyledons</taxon>
        <taxon>Gunneridae</taxon>
        <taxon>Pentapetalae</taxon>
        <taxon>rosids</taxon>
        <taxon>fabids</taxon>
        <taxon>Rosales</taxon>
        <taxon>Rhamnaceae</taxon>
        <taxon>Paliureae</taxon>
        <taxon>Ziziphus</taxon>
    </lineage>
</organism>
<comment type="caution">
    <text evidence="1">The sequence shown here is derived from an EMBL/GenBank/DDBJ whole genome shotgun (WGS) entry which is preliminary data.</text>
</comment>
<sequence>MLSISATMSTPSLAAGGRREAITEILDGLKKFGIYFGFAKQHFEFRKSSLRLHREWVKGNWVPPLLEKFSFKGVELHTAFGRLEMPVCCLFSFLFSAPCSFPCSGLCEDR</sequence>
<name>A0A978UJB7_ZIZJJ</name>
<reference evidence="1" key="1">
    <citation type="journal article" date="2021" name="Front. Plant Sci.">
        <title>Chromosome-Scale Genome Assembly for Chinese Sour Jujube and Insights Into Its Genome Evolution and Domestication Signature.</title>
        <authorList>
            <person name="Shen L.-Y."/>
            <person name="Luo H."/>
            <person name="Wang X.-L."/>
            <person name="Wang X.-M."/>
            <person name="Qiu X.-J."/>
            <person name="Liu H."/>
            <person name="Zhou S.-S."/>
            <person name="Jia K.-H."/>
            <person name="Nie S."/>
            <person name="Bao Y.-T."/>
            <person name="Zhang R.-G."/>
            <person name="Yun Q.-Z."/>
            <person name="Chai Y.-H."/>
            <person name="Lu J.-Y."/>
            <person name="Li Y."/>
            <person name="Zhao S.-W."/>
            <person name="Mao J.-F."/>
            <person name="Jia S.-G."/>
            <person name="Mao Y.-M."/>
        </authorList>
    </citation>
    <scope>NUCLEOTIDE SEQUENCE</scope>
    <source>
        <strain evidence="1">AT0</strain>
        <tissue evidence="1">Leaf</tissue>
    </source>
</reference>
<gene>
    <name evidence="1" type="ORF">FEM48_Zijuj11G0139100</name>
</gene>
<protein>
    <submittedName>
        <fullName evidence="1">Uncharacterized protein</fullName>
    </submittedName>
</protein>
<proteinExistence type="predicted"/>
<evidence type="ECO:0000313" key="1">
    <source>
        <dbReference type="EMBL" id="KAH7514898.1"/>
    </source>
</evidence>
<dbReference type="AlphaFoldDB" id="A0A978UJB7"/>
<evidence type="ECO:0000313" key="2">
    <source>
        <dbReference type="Proteomes" id="UP000813462"/>
    </source>
</evidence>
<accession>A0A978UJB7</accession>